<feature type="signal peptide" evidence="1">
    <location>
        <begin position="1"/>
        <end position="21"/>
    </location>
</feature>
<dbReference type="Gene3D" id="3.40.1090.10">
    <property type="entry name" value="Cytosolic phospholipase A2 catalytic domain"/>
    <property type="match status" value="1"/>
</dbReference>
<organism evidence="3">
    <name type="scientific">Pseudictyota dubia</name>
    <dbReference type="NCBI Taxonomy" id="2749911"/>
    <lineage>
        <taxon>Eukaryota</taxon>
        <taxon>Sar</taxon>
        <taxon>Stramenopiles</taxon>
        <taxon>Ochrophyta</taxon>
        <taxon>Bacillariophyta</taxon>
        <taxon>Mediophyceae</taxon>
        <taxon>Biddulphiophycidae</taxon>
        <taxon>Eupodiscales</taxon>
        <taxon>Odontellaceae</taxon>
        <taxon>Pseudictyota</taxon>
    </lineage>
</organism>
<reference evidence="3" key="1">
    <citation type="submission" date="2021-01" db="EMBL/GenBank/DDBJ databases">
        <authorList>
            <person name="Corre E."/>
            <person name="Pelletier E."/>
            <person name="Niang G."/>
            <person name="Scheremetjew M."/>
            <person name="Finn R."/>
            <person name="Kale V."/>
            <person name="Holt S."/>
            <person name="Cochrane G."/>
            <person name="Meng A."/>
            <person name="Brown T."/>
            <person name="Cohen L."/>
        </authorList>
    </citation>
    <scope>NUCLEOTIDE SEQUENCE</scope>
    <source>
        <strain evidence="3">CCMP147</strain>
    </source>
</reference>
<sequence length="579" mass="62828">MVKTSTSTLLVVVALANTATATASTANPNLRWASSGGGWRSMVADMGYANIFQKAGFLGDGANTQFGAISTSSGGSWFSTQLFYDQFFFDKVTFDAPNALYDYVREWMQSYYDYQQDMKSNPECDVFGNLTKVFPALSELEGLCNIFVDYNGSWAVFVEGMLQNAPLNNTDFVNTPADPQHKIASLASTDLLIQTSLTPVSRIRETSELVYITPSSSLSGENLRRRGTKTSVYAVPIGLQYAVKDDSTLFYYAIGDMSLETVVGPAPEDFAFDDYRNYFLYPPTDGTVLTSVPSEEVTSPGPFDAPFGGSPTVSQVAAASSATIGDLSGVVNSVLAQYFSTVLYSASENKTMPVKEIIKSGMEDVVNVIYQHPMFVDIAVCSEWPSSCGGTNGRLIDGSFTDGTTVALNVGQLHSVDNGNLNETMKLIVTSNNYYTDTDVNVLMYFDTNFNEDVAPGDFIWAPATGAVDVARPVPFRSPQVFETYLNETMLENLEEEVPGTNLTTAVIEAVTTENAAFGIKKGQKVEILLLKINSNIPTTIIGKYDTNKYITPLSELAETISSSGALLDRVNDFLNSTA</sequence>
<dbReference type="EMBL" id="HBED01022150">
    <property type="protein sequence ID" value="CAD8312297.1"/>
    <property type="molecule type" value="Transcribed_RNA"/>
</dbReference>
<accession>A0A6U2DQ98</accession>
<evidence type="ECO:0008006" key="4">
    <source>
        <dbReference type="Google" id="ProtNLM"/>
    </source>
</evidence>
<evidence type="ECO:0000313" key="3">
    <source>
        <dbReference type="EMBL" id="CAD8312298.1"/>
    </source>
</evidence>
<feature type="chain" id="PRO_5036191940" description="PLA2c domain-containing protein" evidence="1">
    <location>
        <begin position="22"/>
        <end position="579"/>
    </location>
</feature>
<gene>
    <name evidence="2" type="ORF">TDUB1175_LOCUS11086</name>
    <name evidence="3" type="ORF">TDUB1175_LOCUS11087</name>
</gene>
<keyword evidence="1" id="KW-0732">Signal</keyword>
<evidence type="ECO:0000256" key="1">
    <source>
        <dbReference type="SAM" id="SignalP"/>
    </source>
</evidence>
<evidence type="ECO:0000313" key="2">
    <source>
        <dbReference type="EMBL" id="CAD8312297.1"/>
    </source>
</evidence>
<protein>
    <recommendedName>
        <fullName evidence="4">PLA2c domain-containing protein</fullName>
    </recommendedName>
</protein>
<dbReference type="InterPro" id="IPR016035">
    <property type="entry name" value="Acyl_Trfase/lysoPLipase"/>
</dbReference>
<dbReference type="AlphaFoldDB" id="A0A6U2DQ98"/>
<name>A0A6U2DQ98_9STRA</name>
<dbReference type="SUPFAM" id="SSF52151">
    <property type="entry name" value="FabD/lysophospholipase-like"/>
    <property type="match status" value="1"/>
</dbReference>
<proteinExistence type="predicted"/>
<dbReference type="EMBL" id="HBED01022151">
    <property type="protein sequence ID" value="CAD8312298.1"/>
    <property type="molecule type" value="Transcribed_RNA"/>
</dbReference>